<keyword evidence="1" id="KW-0812">Transmembrane</keyword>
<name>A0ABP6D6R7_9ACTN</name>
<keyword evidence="1" id="KW-0472">Membrane</keyword>
<evidence type="ECO:0000256" key="1">
    <source>
        <dbReference type="SAM" id="Phobius"/>
    </source>
</evidence>
<accession>A0ABP6D6R7</accession>
<dbReference type="Proteomes" id="UP001500151">
    <property type="component" value="Unassembled WGS sequence"/>
</dbReference>
<dbReference type="EMBL" id="BAAASJ010000026">
    <property type="protein sequence ID" value="GAA2631940.1"/>
    <property type="molecule type" value="Genomic_DNA"/>
</dbReference>
<comment type="caution">
    <text evidence="2">The sequence shown here is derived from an EMBL/GenBank/DDBJ whole genome shotgun (WGS) entry which is preliminary data.</text>
</comment>
<feature type="transmembrane region" description="Helical" evidence="1">
    <location>
        <begin position="21"/>
        <end position="41"/>
    </location>
</feature>
<reference evidence="3" key="1">
    <citation type="journal article" date="2019" name="Int. J. Syst. Evol. Microbiol.">
        <title>The Global Catalogue of Microorganisms (GCM) 10K type strain sequencing project: providing services to taxonomists for standard genome sequencing and annotation.</title>
        <authorList>
            <consortium name="The Broad Institute Genomics Platform"/>
            <consortium name="The Broad Institute Genome Sequencing Center for Infectious Disease"/>
            <person name="Wu L."/>
            <person name="Ma J."/>
        </authorList>
    </citation>
    <scope>NUCLEOTIDE SEQUENCE [LARGE SCALE GENOMIC DNA]</scope>
    <source>
        <strain evidence="3">JCM 4524</strain>
    </source>
</reference>
<keyword evidence="3" id="KW-1185">Reference proteome</keyword>
<organism evidence="2 3">
    <name type="scientific">Streptomyces vastus</name>
    <dbReference type="NCBI Taxonomy" id="285451"/>
    <lineage>
        <taxon>Bacteria</taxon>
        <taxon>Bacillati</taxon>
        <taxon>Actinomycetota</taxon>
        <taxon>Actinomycetes</taxon>
        <taxon>Kitasatosporales</taxon>
        <taxon>Streptomycetaceae</taxon>
        <taxon>Streptomyces</taxon>
    </lineage>
</organism>
<gene>
    <name evidence="2" type="ORF">GCM10010307_24800</name>
</gene>
<evidence type="ECO:0000313" key="2">
    <source>
        <dbReference type="EMBL" id="GAA2631940.1"/>
    </source>
</evidence>
<proteinExistence type="predicted"/>
<keyword evidence="1" id="KW-1133">Transmembrane helix</keyword>
<protein>
    <submittedName>
        <fullName evidence="2">Uncharacterized protein</fullName>
    </submittedName>
</protein>
<sequence length="70" mass="6995">MVEASPGHRPRREAPSDENSYPLSLAAAISCAGLLAAVGIGRGDDDGPPSSVFPPPKGPYVACCGARSGS</sequence>
<evidence type="ECO:0000313" key="3">
    <source>
        <dbReference type="Proteomes" id="UP001500151"/>
    </source>
</evidence>